<sequence>MQRVPCSVLSTSNFKGSAKRPYADSVSHTGQCTVVTTKALKMKRCFEGIGLQCLLKNGNVVATQPPKYLLIFDFDETIINENSDDSVLWALPGKQLPESIRQTYREGFYNEYMQRVLKYMGDQGVKMADFKAVYENIPLSPGMSGLFQFLSKQQDHFEIILMSDANMFGIECALKAAGTYSLFRKIFSNPSGFDKRGYFTLGPYHSHNCPRCPANMCKRKILTEYLADRAQEGARFERVFYVGDGANDFCPSLAMKFTDVAFPRKGYPMHQLILEMEKSQPGKYQAAVVPWDSAVEVCSYLQEILKKKC</sequence>
<evidence type="ECO:0000256" key="2">
    <source>
        <dbReference type="ARBA" id="ARBA00008541"/>
    </source>
</evidence>
<evidence type="ECO:0000256" key="6">
    <source>
        <dbReference type="ARBA" id="ARBA00034305"/>
    </source>
</evidence>
<organism evidence="12 13">
    <name type="scientific">Eublepharis macularius</name>
    <name type="common">Leopard gecko</name>
    <name type="synonym">Cyrtodactylus macularius</name>
    <dbReference type="NCBI Taxonomy" id="481883"/>
    <lineage>
        <taxon>Eukaryota</taxon>
        <taxon>Metazoa</taxon>
        <taxon>Chordata</taxon>
        <taxon>Craniata</taxon>
        <taxon>Vertebrata</taxon>
        <taxon>Euteleostomi</taxon>
        <taxon>Lepidosauria</taxon>
        <taxon>Squamata</taxon>
        <taxon>Bifurcata</taxon>
        <taxon>Gekkota</taxon>
        <taxon>Eublepharidae</taxon>
        <taxon>Eublepharinae</taxon>
        <taxon>Eublepharis</taxon>
    </lineage>
</organism>
<dbReference type="NCBIfam" id="TIGR01488">
    <property type="entry name" value="HAD-SF-IB"/>
    <property type="match status" value="1"/>
</dbReference>
<dbReference type="InterPro" id="IPR036412">
    <property type="entry name" value="HAD-like_sf"/>
</dbReference>
<comment type="similarity">
    <text evidence="2">Belongs to the HAD-like hydrolase superfamily. PHOSPHO family.</text>
</comment>
<keyword evidence="12" id="KW-1185">Reference proteome</keyword>
<dbReference type="GO" id="GO:0030500">
    <property type="term" value="P:regulation of bone mineralization"/>
    <property type="evidence" value="ECO:0007669"/>
    <property type="project" value="UniProtKB-KW"/>
</dbReference>
<dbReference type="EC" id="3.1.3.75" evidence="9"/>
<proteinExistence type="inferred from homology"/>
<comment type="catalytic activity">
    <reaction evidence="7">
        <text>phosphocholine + H2O = choline + phosphate</text>
        <dbReference type="Rhea" id="RHEA:10492"/>
        <dbReference type="ChEBI" id="CHEBI:15354"/>
        <dbReference type="ChEBI" id="CHEBI:15377"/>
        <dbReference type="ChEBI" id="CHEBI:43474"/>
        <dbReference type="ChEBI" id="CHEBI:295975"/>
        <dbReference type="EC" id="3.1.3.75"/>
    </reaction>
</comment>
<dbReference type="GeneID" id="129338660"/>
<evidence type="ECO:0000256" key="11">
    <source>
        <dbReference type="ARBA" id="ARBA00084103"/>
    </source>
</evidence>
<evidence type="ECO:0000256" key="1">
    <source>
        <dbReference type="ARBA" id="ARBA00001946"/>
    </source>
</evidence>
<dbReference type="SUPFAM" id="SSF56784">
    <property type="entry name" value="HAD-like"/>
    <property type="match status" value="1"/>
</dbReference>
<evidence type="ECO:0000256" key="10">
    <source>
        <dbReference type="ARBA" id="ARBA00069780"/>
    </source>
</evidence>
<dbReference type="InterPro" id="IPR016965">
    <property type="entry name" value="Pase_PHOSPHO-typ"/>
</dbReference>
<gene>
    <name evidence="13" type="primary">PHOSPHO1</name>
</gene>
<evidence type="ECO:0000256" key="5">
    <source>
        <dbReference type="ARBA" id="ARBA00022842"/>
    </source>
</evidence>
<dbReference type="AlphaFoldDB" id="A0AA97K4G0"/>
<evidence type="ECO:0000256" key="9">
    <source>
        <dbReference type="ARBA" id="ARBA00066600"/>
    </source>
</evidence>
<comment type="catalytic activity">
    <reaction evidence="8">
        <text>phosphoethanolamine + H2O = ethanolamine + phosphate</text>
        <dbReference type="Rhea" id="RHEA:16089"/>
        <dbReference type="ChEBI" id="CHEBI:15377"/>
        <dbReference type="ChEBI" id="CHEBI:43474"/>
        <dbReference type="ChEBI" id="CHEBI:57603"/>
        <dbReference type="ChEBI" id="CHEBI:58190"/>
        <dbReference type="EC" id="3.1.3.75"/>
    </reaction>
</comment>
<dbReference type="KEGG" id="emc:129338660"/>
<dbReference type="CTD" id="162466"/>
<dbReference type="Gene3D" id="3.40.50.1000">
    <property type="entry name" value="HAD superfamily/HAD-like"/>
    <property type="match status" value="1"/>
</dbReference>
<keyword evidence="5" id="KW-0460">Magnesium</keyword>
<dbReference type="PANTHER" id="PTHR20889:SF2">
    <property type="entry name" value="PHOSPHOETHANOLAMINE_PHOSPHOCHOLINE PHOSPHATASE"/>
    <property type="match status" value="1"/>
</dbReference>
<dbReference type="Proteomes" id="UP001190640">
    <property type="component" value="Chromosome 12"/>
</dbReference>
<evidence type="ECO:0000256" key="8">
    <source>
        <dbReference type="ARBA" id="ARBA00052541"/>
    </source>
</evidence>
<comment type="subcellular location">
    <subcellularLocation>
        <location evidence="6">Extracellular vesicle</location>
    </subcellularLocation>
</comment>
<dbReference type="FunFam" id="3.40.50.1000:FF:000097">
    <property type="entry name" value="phosphoethanolamine/phosphocholine phosphatase isoform X2"/>
    <property type="match status" value="1"/>
</dbReference>
<dbReference type="Pfam" id="PF06888">
    <property type="entry name" value="Put_Phosphatase"/>
    <property type="match status" value="1"/>
</dbReference>
<dbReference type="NCBIfam" id="TIGR01489">
    <property type="entry name" value="DKMTPPase-SF"/>
    <property type="match status" value="1"/>
</dbReference>
<dbReference type="InterPro" id="IPR006384">
    <property type="entry name" value="HAD_hydro_PyrdxlP_Pase-like"/>
</dbReference>
<accession>A0AA97K4G0</accession>
<keyword evidence="11" id="KW-0495">Mineral balance</keyword>
<dbReference type="CDD" id="cd16418">
    <property type="entry name" value="HAD_Pase"/>
    <property type="match status" value="1"/>
</dbReference>
<dbReference type="GO" id="GO:1903561">
    <property type="term" value="C:extracellular vesicle"/>
    <property type="evidence" value="ECO:0007669"/>
    <property type="project" value="UniProtKB-SubCell"/>
</dbReference>
<reference evidence="13" key="1">
    <citation type="submission" date="2025-08" db="UniProtKB">
        <authorList>
            <consortium name="RefSeq"/>
        </authorList>
    </citation>
    <scope>IDENTIFICATION</scope>
    <source>
        <tissue evidence="13">Blood</tissue>
    </source>
</reference>
<dbReference type="InterPro" id="IPR023214">
    <property type="entry name" value="HAD_sf"/>
</dbReference>
<evidence type="ECO:0000256" key="7">
    <source>
        <dbReference type="ARBA" id="ARBA00052425"/>
    </source>
</evidence>
<evidence type="ECO:0000256" key="4">
    <source>
        <dbReference type="ARBA" id="ARBA00022801"/>
    </source>
</evidence>
<dbReference type="GO" id="GO:0035630">
    <property type="term" value="P:bone mineralization involved in bone maturation"/>
    <property type="evidence" value="ECO:0007669"/>
    <property type="project" value="TreeGrafter"/>
</dbReference>
<dbReference type="GO" id="GO:0046872">
    <property type="term" value="F:metal ion binding"/>
    <property type="evidence" value="ECO:0007669"/>
    <property type="project" value="UniProtKB-KW"/>
</dbReference>
<evidence type="ECO:0000313" key="12">
    <source>
        <dbReference type="Proteomes" id="UP001190640"/>
    </source>
</evidence>
<comment type="cofactor">
    <cofactor evidence="1">
        <name>Mg(2+)</name>
        <dbReference type="ChEBI" id="CHEBI:18420"/>
    </cofactor>
</comment>
<dbReference type="GO" id="GO:0016791">
    <property type="term" value="F:phosphatase activity"/>
    <property type="evidence" value="ECO:0007669"/>
    <property type="project" value="InterPro"/>
</dbReference>
<dbReference type="RefSeq" id="XP_054849027.1">
    <property type="nucleotide sequence ID" value="XM_054993052.1"/>
</dbReference>
<evidence type="ECO:0000256" key="3">
    <source>
        <dbReference type="ARBA" id="ARBA00022723"/>
    </source>
</evidence>
<keyword evidence="3" id="KW-0479">Metal-binding</keyword>
<keyword evidence="4" id="KW-0378">Hydrolase</keyword>
<dbReference type="PANTHER" id="PTHR20889">
    <property type="entry name" value="PHOSPHATASE, ORPHAN 1, 2"/>
    <property type="match status" value="1"/>
</dbReference>
<evidence type="ECO:0000313" key="13">
    <source>
        <dbReference type="RefSeq" id="XP_054849027.1"/>
    </source>
</evidence>
<protein>
    <recommendedName>
        <fullName evidence="10">Phosphoethanolamine/phosphocholine phosphatase</fullName>
        <ecNumber evidence="9">3.1.3.75</ecNumber>
    </recommendedName>
</protein>
<name>A0AA97K4G0_EUBMA</name>